<evidence type="ECO:0000259" key="1">
    <source>
        <dbReference type="Pfam" id="PF10644"/>
    </source>
</evidence>
<evidence type="ECO:0000313" key="2">
    <source>
        <dbReference type="EMBL" id="VDL96485.1"/>
    </source>
</evidence>
<dbReference type="AlphaFoldDB" id="A0A183T0V2"/>
<dbReference type="OrthoDB" id="271881at2759"/>
<dbReference type="InterPro" id="IPR049942">
    <property type="entry name" value="DML1/Misato"/>
</dbReference>
<dbReference type="STRING" id="70667.A0A183T0V2"/>
<dbReference type="InterPro" id="IPR019605">
    <property type="entry name" value="Misato_II_tubulin-like"/>
</dbReference>
<accession>A0A183T0V2</accession>
<evidence type="ECO:0000313" key="3">
    <source>
        <dbReference type="Proteomes" id="UP000275846"/>
    </source>
</evidence>
<dbReference type="EMBL" id="UYSU01035645">
    <property type="protein sequence ID" value="VDL96485.1"/>
    <property type="molecule type" value="Genomic_DNA"/>
</dbReference>
<dbReference type="SUPFAM" id="SSF52490">
    <property type="entry name" value="Tubulin nucleotide-binding domain-like"/>
    <property type="match status" value="1"/>
</dbReference>
<reference evidence="4" key="1">
    <citation type="submission" date="2016-06" db="UniProtKB">
        <authorList>
            <consortium name="WormBaseParasite"/>
        </authorList>
    </citation>
    <scope>IDENTIFICATION</scope>
</reference>
<feature type="domain" description="Misato Segment II tubulin-like" evidence="1">
    <location>
        <begin position="19"/>
        <end position="88"/>
    </location>
</feature>
<dbReference type="GO" id="GO:0007005">
    <property type="term" value="P:mitochondrion organization"/>
    <property type="evidence" value="ECO:0007669"/>
    <property type="project" value="InterPro"/>
</dbReference>
<organism evidence="4">
    <name type="scientific">Schistocephalus solidus</name>
    <name type="common">Tapeworm</name>
    <dbReference type="NCBI Taxonomy" id="70667"/>
    <lineage>
        <taxon>Eukaryota</taxon>
        <taxon>Metazoa</taxon>
        <taxon>Spiralia</taxon>
        <taxon>Lophotrochozoa</taxon>
        <taxon>Platyhelminthes</taxon>
        <taxon>Cestoda</taxon>
        <taxon>Eucestoda</taxon>
        <taxon>Diphyllobothriidea</taxon>
        <taxon>Diphyllobothriidae</taxon>
        <taxon>Schistocephalus</taxon>
    </lineage>
</organism>
<dbReference type="PANTHER" id="PTHR13391">
    <property type="entry name" value="MITOCHONDRIAL DISTRIBUTION REGULATOR MISATO"/>
    <property type="match status" value="1"/>
</dbReference>
<dbReference type="InterPro" id="IPR036525">
    <property type="entry name" value="Tubulin/FtsZ_GTPase_sf"/>
</dbReference>
<evidence type="ECO:0000313" key="4">
    <source>
        <dbReference type="WBParaSite" id="SSLN_0001048201-mRNA-1"/>
    </source>
</evidence>
<name>A0A183T0V2_SCHSO</name>
<proteinExistence type="predicted"/>
<dbReference type="PANTHER" id="PTHR13391:SF0">
    <property type="entry name" value="PROTEIN MISATO HOMOLOG 1"/>
    <property type="match status" value="1"/>
</dbReference>
<sequence length="596" mass="64955">MDAANGDNGKEAMEFNSSKELIFLQAGPASNWVGAHFWNLQEGALLQANRSPLWSPVLFRAQESSHHSSSLKLIPRLIAVDVLGSVRSPELDCPGAGQGQVPRPKLANLIAWSGDVQTIRKDTALSQCPQGVSGNSQPQYWTDCLLPAVKRRWHGEQTAFILRDYLDASMPSDSLASPTSKAAAVVETWSESPSYLSSFTQVHLQRALWSVTAVTVVSCPPSTFVLYLYSLLFTRDDHQGSDLFRLGSDAFDNLETRFRRLAEECDSPSGFVLLADSDSGFAGVALRLGEYVGEECAKRPFFTCPVASVQSARRRQQQRRRWAAVCLNRLTLYSSLEAAAASGWPTFSAWLPLAAAGSEMVSGSGSCCSLAATLAAALATVLTPVQLKPHLPFASDLHTVLGELTPTRKKMLSLSFTSFPSKAPSVTHNRLDWMHLNPLASCLLSTSTDAERVPSLPYSLAFHLATCGLETDFSKALLTPSTPDSRPGCACSLIKGMEGKIDASLPDSPLIVPRLPDKSLQHTFPCTQPSLTRTAVGLEALSHCSAEDQWLSSGLRHHLTEAFDHKFHTDHEVDDLRERRELVMERLVDAYASQDG</sequence>
<dbReference type="Gene3D" id="3.40.50.1440">
    <property type="entry name" value="Tubulin/FtsZ, GTPase domain"/>
    <property type="match status" value="1"/>
</dbReference>
<reference evidence="2 3" key="2">
    <citation type="submission" date="2018-11" db="EMBL/GenBank/DDBJ databases">
        <authorList>
            <consortium name="Pathogen Informatics"/>
        </authorList>
    </citation>
    <scope>NUCLEOTIDE SEQUENCE [LARGE SCALE GENOMIC DNA]</scope>
    <source>
        <strain evidence="2 3">NST_G2</strain>
    </source>
</reference>
<dbReference type="WBParaSite" id="SSLN_0001048201-mRNA-1">
    <property type="protein sequence ID" value="SSLN_0001048201-mRNA-1"/>
    <property type="gene ID" value="SSLN_0001048201"/>
</dbReference>
<dbReference type="GO" id="GO:0005737">
    <property type="term" value="C:cytoplasm"/>
    <property type="evidence" value="ECO:0007669"/>
    <property type="project" value="TreeGrafter"/>
</dbReference>
<gene>
    <name evidence="2" type="ORF">SSLN_LOCUS10100</name>
</gene>
<dbReference type="Pfam" id="PF10644">
    <property type="entry name" value="Misat_Tub_SegII"/>
    <property type="match status" value="1"/>
</dbReference>
<dbReference type="Proteomes" id="UP000275846">
    <property type="component" value="Unassembled WGS sequence"/>
</dbReference>
<protein>
    <submittedName>
        <fullName evidence="4">Misat_Tub_SegII domain-containing protein</fullName>
    </submittedName>
</protein>
<keyword evidence="3" id="KW-1185">Reference proteome</keyword>